<organism evidence="3 4">
    <name type="scientific">Patella caerulea</name>
    <name type="common">Rayed Mediterranean limpet</name>
    <dbReference type="NCBI Taxonomy" id="87958"/>
    <lineage>
        <taxon>Eukaryota</taxon>
        <taxon>Metazoa</taxon>
        <taxon>Spiralia</taxon>
        <taxon>Lophotrochozoa</taxon>
        <taxon>Mollusca</taxon>
        <taxon>Gastropoda</taxon>
        <taxon>Patellogastropoda</taxon>
        <taxon>Patelloidea</taxon>
        <taxon>Patellidae</taxon>
        <taxon>Patella</taxon>
    </lineage>
</organism>
<accession>A0AAN8KBQ1</accession>
<feature type="domain" description="Right handed beta helix" evidence="2">
    <location>
        <begin position="255"/>
        <end position="342"/>
    </location>
</feature>
<dbReference type="Gene3D" id="2.160.20.10">
    <property type="entry name" value="Single-stranded right-handed beta-helix, Pectin lyase-like"/>
    <property type="match status" value="1"/>
</dbReference>
<dbReference type="EMBL" id="JAZGQO010000002">
    <property type="protein sequence ID" value="KAK6190545.1"/>
    <property type="molecule type" value="Genomic_DNA"/>
</dbReference>
<dbReference type="InterPro" id="IPR011050">
    <property type="entry name" value="Pectin_lyase_fold/virulence"/>
</dbReference>
<dbReference type="Pfam" id="PF13229">
    <property type="entry name" value="Beta_helix"/>
    <property type="match status" value="2"/>
</dbReference>
<name>A0AAN8KBQ1_PATCE</name>
<keyword evidence="4" id="KW-1185">Reference proteome</keyword>
<dbReference type="PANTHER" id="PTHR36453:SF1">
    <property type="entry name" value="RIGHT HANDED BETA HELIX DOMAIN-CONTAINING PROTEIN"/>
    <property type="match status" value="1"/>
</dbReference>
<gene>
    <name evidence="3" type="ORF">SNE40_002389</name>
</gene>
<feature type="region of interest" description="Disordered" evidence="1">
    <location>
        <begin position="604"/>
        <end position="624"/>
    </location>
</feature>
<proteinExistence type="predicted"/>
<dbReference type="InterPro" id="IPR012334">
    <property type="entry name" value="Pectin_lyas_fold"/>
</dbReference>
<protein>
    <recommendedName>
        <fullName evidence="2">Right handed beta helix domain-containing protein</fullName>
    </recommendedName>
</protein>
<dbReference type="Proteomes" id="UP001347796">
    <property type="component" value="Unassembled WGS sequence"/>
</dbReference>
<sequence>MQGYYDLQSTLYFNHTYTAPVTFRSYQHQEVHVTGGTRINPSLFQPVTDPAILNVIPPVAHSKIRQIHLPDAGITDYGVMSVYGLHASRIAPLEVFINGSPLRIARWPNEFYINIVGVPDGQFGLRFQHNSTRDSHWMNEKDPWVYGFWYWSWADASAEVAKIDPSNHMITLTNKTYYGLRTGHLQTDNRDIGYDKQGGYFRVLNMLSELDQPGEYYIDRSTGFLYLWPNTPTGTLQSSDVIYASILENCITLQDGVSNMNFEDFTIENCRAFGLSATSSHIVTFRNLEVKNTGWVGISCRGDCRNVTVSKCDVHDCDGGVSIEGGDRPNLIPSGNLVEDNHIWRVGRVSVTGAMGVSQAGVHNIIRYNHIHNTTYACIFWGGNDHIMEYNYFQDCNQNASDGGAVHCDRDWTMRGNIIRYNYFHNTLRYWPGAQVRGIMLDDEFSSVAIENNVFSSNEVHANIGGGRDNIIRYNILYNATGVGLDVDGRGLQAKFLDQLEANLNRMPYTDALWSSRYPLLAAMAKNNKTHGAPEGNQIYSNIYYTANTTGFLNYHGAINLTQYFNVYNNKQALRKSDFADPDDNNFQLQGDIKSWADRNQFEEPVPFNKVGPRSKPGPSYLLK</sequence>
<dbReference type="InterPro" id="IPR039448">
    <property type="entry name" value="Beta_helix"/>
</dbReference>
<evidence type="ECO:0000313" key="4">
    <source>
        <dbReference type="Proteomes" id="UP001347796"/>
    </source>
</evidence>
<evidence type="ECO:0000313" key="3">
    <source>
        <dbReference type="EMBL" id="KAK6190545.1"/>
    </source>
</evidence>
<evidence type="ECO:0000256" key="1">
    <source>
        <dbReference type="SAM" id="MobiDB-lite"/>
    </source>
</evidence>
<comment type="caution">
    <text evidence="3">The sequence shown here is derived from an EMBL/GenBank/DDBJ whole genome shotgun (WGS) entry which is preliminary data.</text>
</comment>
<dbReference type="InterPro" id="IPR006626">
    <property type="entry name" value="PbH1"/>
</dbReference>
<reference evidence="3 4" key="1">
    <citation type="submission" date="2024-01" db="EMBL/GenBank/DDBJ databases">
        <title>The genome of the rayed Mediterranean limpet Patella caerulea (Linnaeus, 1758).</title>
        <authorList>
            <person name="Anh-Thu Weber A."/>
            <person name="Halstead-Nussloch G."/>
        </authorList>
    </citation>
    <scope>NUCLEOTIDE SEQUENCE [LARGE SCALE GENOMIC DNA]</scope>
    <source>
        <strain evidence="3">AATW-2023a</strain>
        <tissue evidence="3">Whole specimen</tissue>
    </source>
</reference>
<dbReference type="SMART" id="SM00710">
    <property type="entry name" value="PbH1"/>
    <property type="match status" value="7"/>
</dbReference>
<dbReference type="AlphaFoldDB" id="A0AAN8KBQ1"/>
<feature type="domain" description="Right handed beta helix" evidence="2">
    <location>
        <begin position="356"/>
        <end position="489"/>
    </location>
</feature>
<evidence type="ECO:0000259" key="2">
    <source>
        <dbReference type="Pfam" id="PF13229"/>
    </source>
</evidence>
<dbReference type="PANTHER" id="PTHR36453">
    <property type="entry name" value="SECRETED PROTEIN-RELATED"/>
    <property type="match status" value="1"/>
</dbReference>
<dbReference type="SUPFAM" id="SSF51126">
    <property type="entry name" value="Pectin lyase-like"/>
    <property type="match status" value="1"/>
</dbReference>